<keyword evidence="3 7" id="KW-0472">Membrane</keyword>
<evidence type="ECO:0000256" key="5">
    <source>
        <dbReference type="RuleBase" id="RU004004"/>
    </source>
</evidence>
<feature type="compositionally biased region" description="Pro residues" evidence="6">
    <location>
        <begin position="738"/>
        <end position="749"/>
    </location>
</feature>
<feature type="compositionally biased region" description="Basic and acidic residues" evidence="6">
    <location>
        <begin position="978"/>
        <end position="990"/>
    </location>
</feature>
<dbReference type="EMBL" id="CP003364">
    <property type="protein sequence ID" value="AGA30584.1"/>
    <property type="molecule type" value="Genomic_DNA"/>
</dbReference>
<dbReference type="PRINTS" id="PR00811">
    <property type="entry name" value="BCTERIALGSPD"/>
</dbReference>
<feature type="compositionally biased region" description="Pro residues" evidence="6">
    <location>
        <begin position="119"/>
        <end position="132"/>
    </location>
</feature>
<dbReference type="PRINTS" id="PR01032">
    <property type="entry name" value="PHAGEIV"/>
</dbReference>
<evidence type="ECO:0000256" key="4">
    <source>
        <dbReference type="RuleBase" id="RU004003"/>
    </source>
</evidence>
<gene>
    <name evidence="9" type="ordered locus">Sinac_6508</name>
</gene>
<feature type="region of interest" description="Disordered" evidence="6">
    <location>
        <begin position="971"/>
        <end position="1055"/>
    </location>
</feature>
<feature type="compositionally biased region" description="Pro residues" evidence="6">
    <location>
        <begin position="151"/>
        <end position="161"/>
    </location>
</feature>
<feature type="compositionally biased region" description="Pro residues" evidence="6">
    <location>
        <begin position="711"/>
        <end position="729"/>
    </location>
</feature>
<dbReference type="InterPro" id="IPR004846">
    <property type="entry name" value="T2SS/T3SS_dom"/>
</dbReference>
<sequence length="1055" mass="110234">MRHAKWRVPRQVWFLCFEIALVTVLAFAFIRSTFVPRGVDETTRPAQPRDRLEAASKPPLRQGGETVQIESPTSRRAADDALVRTGLSTESSPVPLSPEPLVESDSPKGPSAKIFGARPPDPVPPTPTPAPVQVPAIAIESGPEREQAPPGLEPLKPPNPMPDLSLPDAIERKPRADDRLTLRAEDQEVRQVLALLSRQSGVNILLSPAVQGQIRIDLQDVTFKQALDAIVRLANLGVKEDQGLIYVYSAQEMSEMKAKEREPVVRVYHLNYIRANDLRTMIRPFLSSGASVTTTPPAMQGLKGAGGGSRVSGGGGAAGGGAGAGVGAGGAGGGGGDSPNTAGASLGMGGSGALTAGGGVAGTSDTGGNSLSSHDIVIVRDYPENLATIDEVVRRVDVQPPQVLIEAVILSVQLNNTQSLGINFSVVDNIQHKALVGGSGALVNAAGGFTPARVLAAAPLPAPFTRVQPGELIPGYTGSNTGLKFGFISNNVSGFIEAIESLNKTNILASPRVLVLNKQRAEIQLGQRLGFKNTVTNLTSSLQTVEFLSVGTLLTLRPFVSNDGMVRMEVHPEKSTGTLDSQGIPQTNTSEVTTNIMVPDGATIVIGGLIDDQDEIVEEGIPGLNRIPVLGAAFRTRRTRSVKNELIVLLTPRIIRRGGLPDPELGLPPRGEMGIPNSGPMPGPAVQPGEVLVLPPGFEPAGSTADTYQLPPSPAPAASPLGGGPPPIRSSPNLTLPDTPPLPPVPMPPSEDDESPLMEDESLQEGTSGYNGPSRFFDSAPTPSEAIPRRFFDTASAARTTTRSQATSDPATVTTSMTAPNPAVLTSAVTPATARGFPHRVRPGEDFASISQYYYGTPKHAAALLNANRQQVVDTGVLRPGTEIIVPPAQLLSAAENPVRDQEPLSPATAKPTIVPERERSLPGRRSGAESPKPSAVEPPPAVSDPGSRSRAGSHSAGFLSRFQVQELASWPVPPGVSREEALKGHKGDTLRGMLQRSAPKRADAPPTEAGGPGTTSRPPSTPPAVTVRPSLGLRLFGAGRKASQAMPDAGGAKP</sequence>
<dbReference type="InterPro" id="IPR018392">
    <property type="entry name" value="LysM"/>
</dbReference>
<feature type="compositionally biased region" description="Low complexity" evidence="6">
    <location>
        <begin position="1015"/>
        <end position="1031"/>
    </location>
</feature>
<evidence type="ECO:0000256" key="7">
    <source>
        <dbReference type="SAM" id="Phobius"/>
    </source>
</evidence>
<evidence type="ECO:0000313" key="10">
    <source>
        <dbReference type="Proteomes" id="UP000010798"/>
    </source>
</evidence>
<dbReference type="STRING" id="886293.Sinac_6508"/>
<dbReference type="PANTHER" id="PTHR30332">
    <property type="entry name" value="PROBABLE GENERAL SECRETION PATHWAY PROTEIN D"/>
    <property type="match status" value="1"/>
</dbReference>
<dbReference type="PANTHER" id="PTHR30332:SF24">
    <property type="entry name" value="SECRETIN GSPD-RELATED"/>
    <property type="match status" value="1"/>
</dbReference>
<comment type="subcellular location">
    <subcellularLocation>
        <location evidence="5">Cell outer membrane</location>
    </subcellularLocation>
    <subcellularLocation>
        <location evidence="1">Membrane</location>
    </subcellularLocation>
</comment>
<dbReference type="eggNOG" id="COG1450">
    <property type="taxonomic scope" value="Bacteria"/>
</dbReference>
<evidence type="ECO:0000313" key="9">
    <source>
        <dbReference type="EMBL" id="AGA30584.1"/>
    </source>
</evidence>
<keyword evidence="2" id="KW-0732">Signal</keyword>
<dbReference type="InterPro" id="IPR050810">
    <property type="entry name" value="Bact_Secretion_Sys_Channel"/>
</dbReference>
<feature type="compositionally biased region" description="Low complexity" evidence="6">
    <location>
        <begin position="658"/>
        <end position="672"/>
    </location>
</feature>
<feature type="transmembrane region" description="Helical" evidence="7">
    <location>
        <begin position="12"/>
        <end position="30"/>
    </location>
</feature>
<dbReference type="HOGENOM" id="CLU_290170_0_0_0"/>
<evidence type="ECO:0000259" key="8">
    <source>
        <dbReference type="PROSITE" id="PS51782"/>
    </source>
</evidence>
<accession>L0DMH3</accession>
<dbReference type="Gene3D" id="3.10.350.10">
    <property type="entry name" value="LysM domain"/>
    <property type="match status" value="1"/>
</dbReference>
<dbReference type="InterPro" id="IPR001775">
    <property type="entry name" value="GspD/PilQ"/>
</dbReference>
<protein>
    <submittedName>
        <fullName evidence="9">Type II secretory pathway, component PulD</fullName>
    </submittedName>
</protein>
<evidence type="ECO:0000256" key="1">
    <source>
        <dbReference type="ARBA" id="ARBA00004370"/>
    </source>
</evidence>
<feature type="region of interest" description="Disordered" evidence="6">
    <location>
        <begin position="798"/>
        <end position="818"/>
    </location>
</feature>
<proteinExistence type="inferred from homology"/>
<feature type="compositionally biased region" description="Low complexity" evidence="6">
    <location>
        <begin position="798"/>
        <end position="809"/>
    </location>
</feature>
<dbReference type="GO" id="GO:0015627">
    <property type="term" value="C:type II protein secretion system complex"/>
    <property type="evidence" value="ECO:0007669"/>
    <property type="project" value="TreeGrafter"/>
</dbReference>
<feature type="compositionally biased region" description="Acidic residues" evidence="6">
    <location>
        <begin position="750"/>
        <end position="763"/>
    </location>
</feature>
<dbReference type="KEGG" id="saci:Sinac_6508"/>
<feature type="compositionally biased region" description="Low complexity" evidence="6">
    <location>
        <begin position="90"/>
        <end position="104"/>
    </location>
</feature>
<dbReference type="RefSeq" id="WP_015249667.1">
    <property type="nucleotide sequence ID" value="NC_019892.1"/>
</dbReference>
<feature type="region of interest" description="Disordered" evidence="6">
    <location>
        <begin position="895"/>
        <end position="958"/>
    </location>
</feature>
<keyword evidence="7" id="KW-0812">Transmembrane</keyword>
<feature type="compositionally biased region" description="Basic and acidic residues" evidence="6">
    <location>
        <begin position="39"/>
        <end position="54"/>
    </location>
</feature>
<feature type="compositionally biased region" description="Gly residues" evidence="6">
    <location>
        <begin position="303"/>
        <end position="316"/>
    </location>
</feature>
<dbReference type="eggNOG" id="COG1652">
    <property type="taxonomic scope" value="Bacteria"/>
</dbReference>
<feature type="region of interest" description="Disordered" evidence="6">
    <location>
        <begin position="658"/>
        <end position="774"/>
    </location>
</feature>
<feature type="compositionally biased region" description="Low complexity" evidence="6">
    <location>
        <begin position="947"/>
        <end position="958"/>
    </location>
</feature>
<dbReference type="InterPro" id="IPR005644">
    <property type="entry name" value="NolW-like"/>
</dbReference>
<keyword evidence="7" id="KW-1133">Transmembrane helix</keyword>
<organism evidence="9 10">
    <name type="scientific">Singulisphaera acidiphila (strain ATCC BAA-1392 / DSM 18658 / VKM B-2454 / MOB10)</name>
    <dbReference type="NCBI Taxonomy" id="886293"/>
    <lineage>
        <taxon>Bacteria</taxon>
        <taxon>Pseudomonadati</taxon>
        <taxon>Planctomycetota</taxon>
        <taxon>Planctomycetia</taxon>
        <taxon>Isosphaerales</taxon>
        <taxon>Isosphaeraceae</taxon>
        <taxon>Singulisphaera</taxon>
    </lineage>
</organism>
<dbReference type="Pfam" id="PF00263">
    <property type="entry name" value="Secretin"/>
    <property type="match status" value="1"/>
</dbReference>
<dbReference type="Gene3D" id="3.30.1370.130">
    <property type="match status" value="1"/>
</dbReference>
<dbReference type="Proteomes" id="UP000010798">
    <property type="component" value="Chromosome"/>
</dbReference>
<reference evidence="9 10" key="1">
    <citation type="submission" date="2012-02" db="EMBL/GenBank/DDBJ databases">
        <title>Complete sequence of chromosome of Singulisphaera acidiphila DSM 18658.</title>
        <authorList>
            <consortium name="US DOE Joint Genome Institute (JGI-PGF)"/>
            <person name="Lucas S."/>
            <person name="Copeland A."/>
            <person name="Lapidus A."/>
            <person name="Glavina del Rio T."/>
            <person name="Dalin E."/>
            <person name="Tice H."/>
            <person name="Bruce D."/>
            <person name="Goodwin L."/>
            <person name="Pitluck S."/>
            <person name="Peters L."/>
            <person name="Ovchinnikova G."/>
            <person name="Chertkov O."/>
            <person name="Kyrpides N."/>
            <person name="Mavromatis K."/>
            <person name="Ivanova N."/>
            <person name="Brettin T."/>
            <person name="Detter J.C."/>
            <person name="Han C."/>
            <person name="Larimer F."/>
            <person name="Land M."/>
            <person name="Hauser L."/>
            <person name="Markowitz V."/>
            <person name="Cheng J.-F."/>
            <person name="Hugenholtz P."/>
            <person name="Woyke T."/>
            <person name="Wu D."/>
            <person name="Tindall B."/>
            <person name="Pomrenke H."/>
            <person name="Brambilla E."/>
            <person name="Klenk H.-P."/>
            <person name="Eisen J.A."/>
        </authorList>
    </citation>
    <scope>NUCLEOTIDE SEQUENCE [LARGE SCALE GENOMIC DNA]</scope>
    <source>
        <strain evidence="10">ATCC BAA-1392 / DSM 18658 / VKM B-2454 / MOB10</strain>
    </source>
</reference>
<name>L0DMH3_SINAD</name>
<keyword evidence="10" id="KW-1185">Reference proteome</keyword>
<evidence type="ECO:0000256" key="3">
    <source>
        <dbReference type="ARBA" id="ARBA00023136"/>
    </source>
</evidence>
<keyword evidence="5" id="KW-0813">Transport</keyword>
<feature type="region of interest" description="Disordered" evidence="6">
    <location>
        <begin position="39"/>
        <end position="168"/>
    </location>
</feature>
<dbReference type="GO" id="GO:0009306">
    <property type="term" value="P:protein secretion"/>
    <property type="evidence" value="ECO:0007669"/>
    <property type="project" value="InterPro"/>
</dbReference>
<comment type="similarity">
    <text evidence="4">Belongs to the bacterial secretin family.</text>
</comment>
<dbReference type="GO" id="GO:0009279">
    <property type="term" value="C:cell outer membrane"/>
    <property type="evidence" value="ECO:0007669"/>
    <property type="project" value="UniProtKB-SubCell"/>
</dbReference>
<dbReference type="PROSITE" id="PS51782">
    <property type="entry name" value="LYSM"/>
    <property type="match status" value="1"/>
</dbReference>
<dbReference type="InterPro" id="IPR036779">
    <property type="entry name" value="LysM_dom_sf"/>
</dbReference>
<evidence type="ECO:0000256" key="2">
    <source>
        <dbReference type="ARBA" id="ARBA00022729"/>
    </source>
</evidence>
<feature type="region of interest" description="Disordered" evidence="6">
    <location>
        <begin position="293"/>
        <end position="316"/>
    </location>
</feature>
<dbReference type="AlphaFoldDB" id="L0DMH3"/>
<feature type="domain" description="LysM" evidence="8">
    <location>
        <begin position="837"/>
        <end position="886"/>
    </location>
</feature>
<evidence type="ECO:0000256" key="6">
    <source>
        <dbReference type="SAM" id="MobiDB-lite"/>
    </source>
</evidence>
<dbReference type="Pfam" id="PF03958">
    <property type="entry name" value="Secretin_N"/>
    <property type="match status" value="1"/>
</dbReference>